<name>A0A7S4A0N5_9STRA</name>
<comment type="similarity">
    <text evidence="1">Belongs to the PC-esterase family. TBL subfamily.</text>
</comment>
<dbReference type="InterPro" id="IPR026057">
    <property type="entry name" value="TBL_C"/>
</dbReference>
<evidence type="ECO:0000256" key="1">
    <source>
        <dbReference type="ARBA" id="ARBA00007727"/>
    </source>
</evidence>
<proteinExistence type="inferred from homology"/>
<dbReference type="GO" id="GO:0016413">
    <property type="term" value="F:O-acetyltransferase activity"/>
    <property type="evidence" value="ECO:0007669"/>
    <property type="project" value="InterPro"/>
</dbReference>
<protein>
    <recommendedName>
        <fullName evidence="2">Trichome birefringence-like C-terminal domain-containing protein</fullName>
    </recommendedName>
</protein>
<dbReference type="InterPro" id="IPR029962">
    <property type="entry name" value="TBL"/>
</dbReference>
<dbReference type="PANTHER" id="PTHR32285">
    <property type="entry name" value="PROTEIN TRICHOME BIREFRINGENCE-LIKE 9-RELATED"/>
    <property type="match status" value="1"/>
</dbReference>
<evidence type="ECO:0000259" key="2">
    <source>
        <dbReference type="Pfam" id="PF13839"/>
    </source>
</evidence>
<feature type="domain" description="Trichome birefringence-like C-terminal" evidence="2">
    <location>
        <begin position="229"/>
        <end position="423"/>
    </location>
</feature>
<gene>
    <name evidence="3" type="ORF">PCAL00307_LOCUS15561</name>
    <name evidence="4" type="ORF">PECAL_3P24860</name>
</gene>
<organism evidence="3">
    <name type="scientific">Pelagomonas calceolata</name>
    <dbReference type="NCBI Taxonomy" id="35677"/>
    <lineage>
        <taxon>Eukaryota</taxon>
        <taxon>Sar</taxon>
        <taxon>Stramenopiles</taxon>
        <taxon>Ochrophyta</taxon>
        <taxon>Pelagophyceae</taxon>
        <taxon>Pelagomonadales</taxon>
        <taxon>Pelagomonadaceae</taxon>
        <taxon>Pelagomonas</taxon>
    </lineage>
</organism>
<dbReference type="PANTHER" id="PTHR32285:SF48">
    <property type="entry name" value="PROTEIN TRICHOME BIREFRINGENCE-LIKE 19"/>
    <property type="match status" value="1"/>
</dbReference>
<dbReference type="Pfam" id="PF13839">
    <property type="entry name" value="PC-Esterase"/>
    <property type="match status" value="1"/>
</dbReference>
<sequence>MRGNRPFDQRLRFASGVVLLVISSALFASPAFLKAFAKLLVTRAPKPGAVRSAAPFEVSTLFRCNEAEVAQHVARVELSTYQWERMRRSNLPAPWSDVPQLRSFRECLSQTGHMPFGTVISQDQRLVTWTPGRNVSTPHSTMHGGGVECVSNSIGPIAEELLSSPTIDDLEWVWGDTAMATMSVDDVRLALKHAEVALIGDSLTRQQFYSLCCLLDMFDAEPKRIHYLSVDMISQMQHYHAEVINSSDIVLFGIGHHMDRSKDFHATYEEILDTVFNYAAARRREGAAMWVRTRCPRHYLAGDPQPPDMRAYRLPGDTNQPPCHNFTGPATNLTYAVLNRFDATGVPFMNCQLHKRHQAMLVKGRKDVHLLDTEALSFFRPDQHNRNGSVYSRGSQGKLPCDLSHYCYAGSAPSVPDTWNILWLNRIVADWKKQDRSVAR</sequence>
<dbReference type="EMBL" id="CAKKNE010000003">
    <property type="protein sequence ID" value="CAH0372486.1"/>
    <property type="molecule type" value="Genomic_DNA"/>
</dbReference>
<dbReference type="AlphaFoldDB" id="A0A7S4A0N5"/>
<dbReference type="Proteomes" id="UP000789595">
    <property type="component" value="Unassembled WGS sequence"/>
</dbReference>
<dbReference type="EMBL" id="HBIW01018070">
    <property type="protein sequence ID" value="CAE0700125.1"/>
    <property type="molecule type" value="Transcribed_RNA"/>
</dbReference>
<dbReference type="OrthoDB" id="630188at2759"/>
<evidence type="ECO:0000313" key="3">
    <source>
        <dbReference type="EMBL" id="CAE0700125.1"/>
    </source>
</evidence>
<reference evidence="3" key="1">
    <citation type="submission" date="2021-01" db="EMBL/GenBank/DDBJ databases">
        <authorList>
            <person name="Corre E."/>
            <person name="Pelletier E."/>
            <person name="Niang G."/>
            <person name="Scheremetjew M."/>
            <person name="Finn R."/>
            <person name="Kale V."/>
            <person name="Holt S."/>
            <person name="Cochrane G."/>
            <person name="Meng A."/>
            <person name="Brown T."/>
            <person name="Cohen L."/>
        </authorList>
    </citation>
    <scope>NUCLEOTIDE SEQUENCE</scope>
    <source>
        <strain evidence="3">CCMP1756</strain>
    </source>
</reference>
<evidence type="ECO:0000313" key="5">
    <source>
        <dbReference type="Proteomes" id="UP000789595"/>
    </source>
</evidence>
<reference evidence="4" key="2">
    <citation type="submission" date="2021-11" db="EMBL/GenBank/DDBJ databases">
        <authorList>
            <consortium name="Genoscope - CEA"/>
            <person name="William W."/>
        </authorList>
    </citation>
    <scope>NUCLEOTIDE SEQUENCE</scope>
</reference>
<keyword evidence="5" id="KW-1185">Reference proteome</keyword>
<evidence type="ECO:0000313" key="4">
    <source>
        <dbReference type="EMBL" id="CAH0372486.1"/>
    </source>
</evidence>
<accession>A0A7S4A0N5</accession>